<evidence type="ECO:0000313" key="5">
    <source>
        <dbReference type="Proteomes" id="UP000694923"/>
    </source>
</evidence>
<dbReference type="Pfam" id="PF00027">
    <property type="entry name" value="cNMP_binding"/>
    <property type="match status" value="1"/>
</dbReference>
<name>A0ABM0Q3V8_GALVR</name>
<evidence type="ECO:0000313" key="6">
    <source>
        <dbReference type="RefSeq" id="XP_008563049.1"/>
    </source>
</evidence>
<dbReference type="PANTHER" id="PTHR11635">
    <property type="entry name" value="CAMP-DEPENDENT PROTEIN KINASE REGULATORY CHAIN"/>
    <property type="match status" value="1"/>
</dbReference>
<evidence type="ECO:0000256" key="3">
    <source>
        <dbReference type="ARBA" id="ARBA00023149"/>
    </source>
</evidence>
<keyword evidence="2" id="KW-0547">Nucleotide-binding</keyword>
<dbReference type="PANTHER" id="PTHR11635:SF152">
    <property type="entry name" value="CAMP-DEPENDENT PROTEIN KINASE TYPE I REGULATORY SUBUNIT-RELATED"/>
    <property type="match status" value="1"/>
</dbReference>
<comment type="similarity">
    <text evidence="1">Belongs to the cAMP-dependent kinase regulatory chain family.</text>
</comment>
<dbReference type="InterPro" id="IPR014710">
    <property type="entry name" value="RmlC-like_jellyroll"/>
</dbReference>
<gene>
    <name evidence="6" type="primary">LOC103583538</name>
</gene>
<dbReference type="PROSITE" id="PS50042">
    <property type="entry name" value="CNMP_BINDING_3"/>
    <property type="match status" value="1"/>
</dbReference>
<evidence type="ECO:0000256" key="2">
    <source>
        <dbReference type="ARBA" id="ARBA00022566"/>
    </source>
</evidence>
<dbReference type="GeneID" id="103583538"/>
<feature type="domain" description="Cyclic nucleotide-binding" evidence="4">
    <location>
        <begin position="11"/>
        <end position="116"/>
    </location>
</feature>
<dbReference type="InterPro" id="IPR050503">
    <property type="entry name" value="cAMP-dep_PK_reg_su-like"/>
</dbReference>
<protein>
    <submittedName>
        <fullName evidence="6">Patatin-like phospholipase domain-containing protein 7 isoform X1</fullName>
    </submittedName>
</protein>
<evidence type="ECO:0000256" key="1">
    <source>
        <dbReference type="ARBA" id="ARBA00005753"/>
    </source>
</evidence>
<accession>A0ABM0Q3V8</accession>
<dbReference type="Proteomes" id="UP000694923">
    <property type="component" value="Unplaced"/>
</dbReference>
<dbReference type="CDD" id="cd00038">
    <property type="entry name" value="CAP_ED"/>
    <property type="match status" value="1"/>
</dbReference>
<keyword evidence="3" id="KW-0114">cAMP</keyword>
<reference evidence="6" key="1">
    <citation type="submission" date="2025-08" db="UniProtKB">
        <authorList>
            <consortium name="RefSeq"/>
        </authorList>
    </citation>
    <scope>IDENTIFICATION</scope>
</reference>
<dbReference type="RefSeq" id="XP_008563049.1">
    <property type="nucleotide sequence ID" value="XM_008564827.1"/>
</dbReference>
<dbReference type="SUPFAM" id="SSF51206">
    <property type="entry name" value="cAMP-binding domain-like"/>
    <property type="match status" value="1"/>
</dbReference>
<keyword evidence="2" id="KW-0116">cAMP-binding</keyword>
<organism evidence="5 6">
    <name type="scientific">Galeopterus variegatus</name>
    <name type="common">Malayan flying lemur</name>
    <name type="synonym">Cynocephalus variegatus</name>
    <dbReference type="NCBI Taxonomy" id="482537"/>
    <lineage>
        <taxon>Eukaryota</taxon>
        <taxon>Metazoa</taxon>
        <taxon>Chordata</taxon>
        <taxon>Craniata</taxon>
        <taxon>Vertebrata</taxon>
        <taxon>Euteleostomi</taxon>
        <taxon>Mammalia</taxon>
        <taxon>Eutheria</taxon>
        <taxon>Euarchontoglires</taxon>
        <taxon>Dermoptera</taxon>
        <taxon>Cynocephalidae</taxon>
        <taxon>Galeopterus</taxon>
    </lineage>
</organism>
<dbReference type="SMART" id="SM00100">
    <property type="entry name" value="cNMP"/>
    <property type="match status" value="1"/>
</dbReference>
<evidence type="ECO:0000259" key="4">
    <source>
        <dbReference type="PROSITE" id="PS50042"/>
    </source>
</evidence>
<keyword evidence="5" id="KW-1185">Reference proteome</keyword>
<dbReference type="InterPro" id="IPR018490">
    <property type="entry name" value="cNMP-bd_dom_sf"/>
</dbReference>
<dbReference type="InterPro" id="IPR000595">
    <property type="entry name" value="cNMP-bd_dom"/>
</dbReference>
<proteinExistence type="inferred from homology"/>
<dbReference type="Gene3D" id="2.60.120.10">
    <property type="entry name" value="Jelly Rolls"/>
    <property type="match status" value="1"/>
</dbReference>
<sequence length="173" mass="18917">MSSFVRQIDFALDWVEVEAGRAIYRQGDKSDCTYIVLSGRLRSVVRKGNGKKRLAGECGRGDLVGMVETLTHQARATTVHAIRDSELAKLPARALTAIKRRYPQVVTRLIHLLGEKILGSLQQGPVRGPPRCFVSTALSCLLPLCPLFPLPEHPSRKPAAPTCPAPTFLAQPP</sequence>